<dbReference type="Pfam" id="PF13711">
    <property type="entry name" value="DUF4160"/>
    <property type="match status" value="1"/>
</dbReference>
<protein>
    <recommendedName>
        <fullName evidence="3">DUF4160 domain-containing protein</fullName>
    </recommendedName>
</protein>
<evidence type="ECO:0008006" key="3">
    <source>
        <dbReference type="Google" id="ProtNLM"/>
    </source>
</evidence>
<dbReference type="EMBL" id="PZKG01000058">
    <property type="protein sequence ID" value="PTE21259.1"/>
    <property type="molecule type" value="Genomic_DNA"/>
</dbReference>
<dbReference type="Proteomes" id="UP000241010">
    <property type="component" value="Unassembled WGS sequence"/>
</dbReference>
<comment type="caution">
    <text evidence="1">The sequence shown here is derived from an EMBL/GenBank/DDBJ whole genome shotgun (WGS) entry which is preliminary data.</text>
</comment>
<accession>A0A2T4JTM4</accession>
<keyword evidence="2" id="KW-1185">Reference proteome</keyword>
<name>A0A2T4JTM4_9RHOB</name>
<reference evidence="1 2" key="1">
    <citation type="submission" date="2018-03" db="EMBL/GenBank/DDBJ databases">
        <title>Cereibacter changlensis.</title>
        <authorList>
            <person name="Meyer T.E."/>
            <person name="Miller S."/>
            <person name="Lodha T."/>
            <person name="Gandham S."/>
            <person name="Chintalapati S."/>
            <person name="Chintalapati V.R."/>
        </authorList>
    </citation>
    <scope>NUCLEOTIDE SEQUENCE [LARGE SCALE GENOMIC DNA]</scope>
    <source>
        <strain evidence="1 2">JA139</strain>
    </source>
</reference>
<evidence type="ECO:0000313" key="2">
    <source>
        <dbReference type="Proteomes" id="UP000241010"/>
    </source>
</evidence>
<dbReference type="InterPro" id="IPR025427">
    <property type="entry name" value="DUF4160"/>
</dbReference>
<dbReference type="AlphaFoldDB" id="A0A2T4JTM4"/>
<gene>
    <name evidence="1" type="ORF">C5F48_13245</name>
</gene>
<proteinExistence type="predicted"/>
<evidence type="ECO:0000313" key="1">
    <source>
        <dbReference type="EMBL" id="PTE21259.1"/>
    </source>
</evidence>
<sequence>MGEPVVLELPDEMTKELRQSIQIGQIVEISEDGNHRYFLTDAVVDRVRGLKVEIYANEHPPPHFHVIQNDGKASFALDDGRMLEASGNTRHFKKNIEAYYINNRTKLIEFWNSTRPDGCTVGPVAL</sequence>
<organism evidence="1 2">
    <name type="scientific">Cereibacter changlensis JA139</name>
    <dbReference type="NCBI Taxonomy" id="1188249"/>
    <lineage>
        <taxon>Bacteria</taxon>
        <taxon>Pseudomonadati</taxon>
        <taxon>Pseudomonadota</taxon>
        <taxon>Alphaproteobacteria</taxon>
        <taxon>Rhodobacterales</taxon>
        <taxon>Paracoccaceae</taxon>
        <taxon>Cereibacter</taxon>
    </lineage>
</organism>